<dbReference type="Pfam" id="PF07690">
    <property type="entry name" value="MFS_1"/>
    <property type="match status" value="1"/>
</dbReference>
<dbReference type="PROSITE" id="PS50850">
    <property type="entry name" value="MFS"/>
    <property type="match status" value="1"/>
</dbReference>
<dbReference type="PANTHER" id="PTHR42718">
    <property type="entry name" value="MAJOR FACILITATOR SUPERFAMILY MULTIDRUG TRANSPORTER MFSC"/>
    <property type="match status" value="1"/>
</dbReference>
<feature type="transmembrane region" description="Helical" evidence="5">
    <location>
        <begin position="78"/>
        <end position="99"/>
    </location>
</feature>
<dbReference type="RefSeq" id="WP_025360157.1">
    <property type="nucleotide sequence ID" value="NZ_BAAABQ010000084.1"/>
</dbReference>
<gene>
    <name evidence="7" type="ORF">BC739_002674</name>
</gene>
<dbReference type="Gene3D" id="1.20.1250.20">
    <property type="entry name" value="MFS general substrate transporter like domains"/>
    <property type="match status" value="1"/>
</dbReference>
<evidence type="ECO:0000256" key="1">
    <source>
        <dbReference type="ARBA" id="ARBA00004651"/>
    </source>
</evidence>
<comment type="caution">
    <text evidence="7">The sequence shown here is derived from an EMBL/GenBank/DDBJ whole genome shotgun (WGS) entry which is preliminary data.</text>
</comment>
<evidence type="ECO:0000313" key="7">
    <source>
        <dbReference type="EMBL" id="MBA8925475.1"/>
    </source>
</evidence>
<comment type="subcellular location">
    <subcellularLocation>
        <location evidence="1">Cell membrane</location>
        <topology evidence="1">Multi-pass membrane protein</topology>
    </subcellularLocation>
</comment>
<feature type="transmembrane region" description="Helical" evidence="5">
    <location>
        <begin position="300"/>
        <end position="319"/>
    </location>
</feature>
<evidence type="ECO:0000313" key="8">
    <source>
        <dbReference type="Proteomes" id="UP000517916"/>
    </source>
</evidence>
<feature type="transmembrane region" description="Helical" evidence="5">
    <location>
        <begin position="105"/>
        <end position="123"/>
    </location>
</feature>
<dbReference type="InterPro" id="IPR020846">
    <property type="entry name" value="MFS_dom"/>
</dbReference>
<feature type="transmembrane region" description="Helical" evidence="5">
    <location>
        <begin position="162"/>
        <end position="184"/>
    </location>
</feature>
<accession>A0ABR6BF37</accession>
<dbReference type="SUPFAM" id="SSF103473">
    <property type="entry name" value="MFS general substrate transporter"/>
    <property type="match status" value="1"/>
</dbReference>
<evidence type="ECO:0000259" key="6">
    <source>
        <dbReference type="PROSITE" id="PS50850"/>
    </source>
</evidence>
<feature type="transmembrane region" description="Helical" evidence="5">
    <location>
        <begin position="402"/>
        <end position="422"/>
    </location>
</feature>
<feature type="transmembrane region" description="Helical" evidence="5">
    <location>
        <begin position="196"/>
        <end position="215"/>
    </location>
</feature>
<organism evidence="7 8">
    <name type="scientific">Kutzneria viridogrisea</name>
    <dbReference type="NCBI Taxonomy" id="47990"/>
    <lineage>
        <taxon>Bacteria</taxon>
        <taxon>Bacillati</taxon>
        <taxon>Actinomycetota</taxon>
        <taxon>Actinomycetes</taxon>
        <taxon>Pseudonocardiales</taxon>
        <taxon>Pseudonocardiaceae</taxon>
        <taxon>Kutzneria</taxon>
    </lineage>
</organism>
<feature type="transmembrane region" description="Helical" evidence="5">
    <location>
        <begin position="51"/>
        <end position="71"/>
    </location>
</feature>
<evidence type="ECO:0000256" key="5">
    <source>
        <dbReference type="SAM" id="Phobius"/>
    </source>
</evidence>
<proteinExistence type="predicted"/>
<keyword evidence="4 5" id="KW-0472">Membrane</keyword>
<feature type="domain" description="Major facilitator superfamily (MFS) profile" evidence="6">
    <location>
        <begin position="10"/>
        <end position="455"/>
    </location>
</feature>
<protein>
    <submittedName>
        <fullName evidence="7">MFS family permease</fullName>
    </submittedName>
</protein>
<evidence type="ECO:0000256" key="4">
    <source>
        <dbReference type="ARBA" id="ARBA00023136"/>
    </source>
</evidence>
<dbReference type="Gene3D" id="1.20.1720.10">
    <property type="entry name" value="Multidrug resistance protein D"/>
    <property type="match status" value="1"/>
</dbReference>
<dbReference type="EMBL" id="JACJID010000002">
    <property type="protein sequence ID" value="MBA8925475.1"/>
    <property type="molecule type" value="Genomic_DNA"/>
</dbReference>
<sequence length="457" mass="45913">MAHKGKPGLVLTAVLLSSVMFPLTIAGASVALTGIRADLGAELAATQWVVNGYNACFAAFLVFTGSLADVVGKRRIYACGLALFCLCGAVSAFAGDILLLDLVRALGGIGAAAAVTGGTSMLAATFDGPARARVFGLFGTALGIGLAFGPTIGGLLVDGLGWRAVFGVPAAFALVALLLVPALPVVPVEPGRRVDWAGAALFTTSLLLLIFALVQGADLGFTSPVILGSFAAVLLLGFAFTRVERRKPDPLFDLGLLANRRFLALSAAAGAIVIVLVPLMVYLPSYLIEVVHLSAGQTGIWLLMLTGPSVVLPTLGGLLATRVPPIALVVGSVAITGIGALLLVTIGPDSTPLALLVPFLLTGAGLGLSIGLNDGLAIGSVPPEKSGTASGMFNTARLANETVAIALVGAVLAGLSGGALTGTGYTSALRTVCVGLGVFALLATGAVAWLSRRDRAA</sequence>
<dbReference type="InterPro" id="IPR036259">
    <property type="entry name" value="MFS_trans_sf"/>
</dbReference>
<feature type="transmembrane region" description="Helical" evidence="5">
    <location>
        <begin position="353"/>
        <end position="372"/>
    </location>
</feature>
<feature type="transmembrane region" description="Helical" evidence="5">
    <location>
        <begin position="428"/>
        <end position="450"/>
    </location>
</feature>
<keyword evidence="2 5" id="KW-0812">Transmembrane</keyword>
<keyword evidence="3 5" id="KW-1133">Transmembrane helix</keyword>
<dbReference type="PRINTS" id="PR01036">
    <property type="entry name" value="TCRTETB"/>
</dbReference>
<name>A0ABR6BF37_9PSEU</name>
<dbReference type="Proteomes" id="UP000517916">
    <property type="component" value="Unassembled WGS sequence"/>
</dbReference>
<feature type="transmembrane region" description="Helical" evidence="5">
    <location>
        <begin position="221"/>
        <end position="241"/>
    </location>
</feature>
<keyword evidence="8" id="KW-1185">Reference proteome</keyword>
<evidence type="ECO:0000256" key="3">
    <source>
        <dbReference type="ARBA" id="ARBA00022989"/>
    </source>
</evidence>
<feature type="transmembrane region" description="Helical" evidence="5">
    <location>
        <begin position="326"/>
        <end position="347"/>
    </location>
</feature>
<dbReference type="InterPro" id="IPR011701">
    <property type="entry name" value="MFS"/>
</dbReference>
<reference evidence="7 8" key="1">
    <citation type="submission" date="2020-08" db="EMBL/GenBank/DDBJ databases">
        <title>Genomic Encyclopedia of Archaeal and Bacterial Type Strains, Phase II (KMG-II): from individual species to whole genera.</title>
        <authorList>
            <person name="Goeker M."/>
        </authorList>
    </citation>
    <scope>NUCLEOTIDE SEQUENCE [LARGE SCALE GENOMIC DNA]</scope>
    <source>
        <strain evidence="7 8">DSM 43850</strain>
    </source>
</reference>
<evidence type="ECO:0000256" key="2">
    <source>
        <dbReference type="ARBA" id="ARBA00022692"/>
    </source>
</evidence>
<dbReference type="PANTHER" id="PTHR42718:SF49">
    <property type="entry name" value="EXPORT PROTEIN"/>
    <property type="match status" value="1"/>
</dbReference>
<feature type="transmembrane region" description="Helical" evidence="5">
    <location>
        <begin position="262"/>
        <end position="288"/>
    </location>
</feature>
<dbReference type="CDD" id="cd17321">
    <property type="entry name" value="MFS_MMR_MDR_like"/>
    <property type="match status" value="1"/>
</dbReference>
<feature type="transmembrane region" description="Helical" evidence="5">
    <location>
        <begin position="135"/>
        <end position="156"/>
    </location>
</feature>